<evidence type="ECO:0000256" key="5">
    <source>
        <dbReference type="ARBA" id="ARBA00023136"/>
    </source>
</evidence>
<evidence type="ECO:0000313" key="7">
    <source>
        <dbReference type="EMBL" id="CAA9279512.1"/>
    </source>
</evidence>
<reference evidence="7" key="1">
    <citation type="submission" date="2020-02" db="EMBL/GenBank/DDBJ databases">
        <authorList>
            <person name="Meier V. D."/>
        </authorList>
    </citation>
    <scope>NUCLEOTIDE SEQUENCE</scope>
    <source>
        <strain evidence="7">AVDCRST_MAG27</strain>
    </source>
</reference>
<feature type="transmembrane region" description="Helical" evidence="6">
    <location>
        <begin position="66"/>
        <end position="90"/>
    </location>
</feature>
<evidence type="ECO:0008006" key="8">
    <source>
        <dbReference type="Google" id="ProtNLM"/>
    </source>
</evidence>
<dbReference type="AlphaFoldDB" id="A0A6J4JJK0"/>
<evidence type="ECO:0000256" key="6">
    <source>
        <dbReference type="SAM" id="Phobius"/>
    </source>
</evidence>
<feature type="transmembrane region" description="Helical" evidence="6">
    <location>
        <begin position="36"/>
        <end position="59"/>
    </location>
</feature>
<evidence type="ECO:0000256" key="4">
    <source>
        <dbReference type="ARBA" id="ARBA00022989"/>
    </source>
</evidence>
<dbReference type="GO" id="GO:0005886">
    <property type="term" value="C:plasma membrane"/>
    <property type="evidence" value="ECO:0007669"/>
    <property type="project" value="TreeGrafter"/>
</dbReference>
<keyword evidence="3 6" id="KW-0812">Transmembrane</keyword>
<evidence type="ECO:0000256" key="2">
    <source>
        <dbReference type="ARBA" id="ARBA00009694"/>
    </source>
</evidence>
<sequence>MHRLWLALGALAGLTAVGLAAWAAHGAPARLDPARLGILANGIQMQGWHALALLATGLWAERRASLLVHLAGAGFALGLILFCGGVYAVAIGGVSLGAVAPTGGMLLMAAWALLGLSALVRR</sequence>
<proteinExistence type="inferred from homology"/>
<keyword evidence="5 6" id="KW-0472">Membrane</keyword>
<comment type="subcellular location">
    <subcellularLocation>
        <location evidence="1">Membrane</location>
        <topology evidence="1">Multi-pass membrane protein</topology>
    </subcellularLocation>
</comment>
<organism evidence="7">
    <name type="scientific">uncultured Craurococcus sp</name>
    <dbReference type="NCBI Taxonomy" id="1135998"/>
    <lineage>
        <taxon>Bacteria</taxon>
        <taxon>Pseudomonadati</taxon>
        <taxon>Pseudomonadota</taxon>
        <taxon>Alphaproteobacteria</taxon>
        <taxon>Acetobacterales</taxon>
        <taxon>Acetobacteraceae</taxon>
        <taxon>Craurococcus</taxon>
        <taxon>environmental samples</taxon>
    </lineage>
</organism>
<gene>
    <name evidence="7" type="ORF">AVDCRST_MAG27-3910</name>
</gene>
<evidence type="ECO:0000256" key="3">
    <source>
        <dbReference type="ARBA" id="ARBA00022692"/>
    </source>
</evidence>
<accession>A0A6J4JJK0</accession>
<evidence type="ECO:0000256" key="1">
    <source>
        <dbReference type="ARBA" id="ARBA00004141"/>
    </source>
</evidence>
<dbReference type="PANTHER" id="PTHR43461:SF1">
    <property type="entry name" value="TRANSMEMBRANE PROTEIN 256"/>
    <property type="match status" value="1"/>
</dbReference>
<dbReference type="InterPro" id="IPR006696">
    <property type="entry name" value="DUF423"/>
</dbReference>
<comment type="similarity">
    <text evidence="2">Belongs to the UPF0382 family.</text>
</comment>
<keyword evidence="4 6" id="KW-1133">Transmembrane helix</keyword>
<dbReference type="EMBL" id="CADCTD010000165">
    <property type="protein sequence ID" value="CAA9279512.1"/>
    <property type="molecule type" value="Genomic_DNA"/>
</dbReference>
<dbReference type="PANTHER" id="PTHR43461">
    <property type="entry name" value="TRANSMEMBRANE PROTEIN 256"/>
    <property type="match status" value="1"/>
</dbReference>
<name>A0A6J4JJK0_9PROT</name>
<dbReference type="Pfam" id="PF04241">
    <property type="entry name" value="DUF423"/>
    <property type="match status" value="1"/>
</dbReference>
<protein>
    <recommendedName>
        <fullName evidence="8">COG2363</fullName>
    </recommendedName>
</protein>
<feature type="transmembrane region" description="Helical" evidence="6">
    <location>
        <begin position="96"/>
        <end position="120"/>
    </location>
</feature>